<protein>
    <submittedName>
        <fullName evidence="2">UDP-glucose--lipooligosaccharide glucosyltransferase</fullName>
    </submittedName>
</protein>
<dbReference type="EMBL" id="JQ863083">
    <property type="protein sequence ID" value="AFV93062.1"/>
    <property type="molecule type" value="Genomic_DNA"/>
</dbReference>
<accession>K7RXR2</accession>
<reference evidence="2" key="1">
    <citation type="journal article" date="2012" name="Int. J. Food Microbiol.">
        <title>Development of O-serogroup specific PCR assay for detection and identification of Vibrio parahaemolyticus.</title>
        <authorList>
            <person name="Chen M."/>
            <person name="Guo D."/>
            <person name="Wong H.C."/>
            <person name="Zhang X."/>
            <person name="Liu F."/>
            <person name="Chen H."/>
            <person name="Chen M."/>
            <person name="Liu B."/>
            <person name="Wang L."/>
            <person name="Wu F."/>
            <person name="Feng L."/>
        </authorList>
    </citation>
    <scope>NUCLEOTIDE SEQUENCE</scope>
    <source>
        <strain evidence="2">12969</strain>
    </source>
</reference>
<evidence type="ECO:0000313" key="2">
    <source>
        <dbReference type="EMBL" id="AFV93062.1"/>
    </source>
</evidence>
<evidence type="ECO:0000259" key="1">
    <source>
        <dbReference type="Pfam" id="PF01755"/>
    </source>
</evidence>
<gene>
    <name evidence="2" type="primary">wvaK</name>
</gene>
<keyword evidence="2" id="KW-0808">Transferase</keyword>
<organism evidence="2">
    <name type="scientific">Vibrio parahaemolyticus</name>
    <dbReference type="NCBI Taxonomy" id="670"/>
    <lineage>
        <taxon>Bacteria</taxon>
        <taxon>Pseudomonadati</taxon>
        <taxon>Pseudomonadota</taxon>
        <taxon>Gammaproteobacteria</taxon>
        <taxon>Vibrionales</taxon>
        <taxon>Vibrionaceae</taxon>
        <taxon>Vibrio</taxon>
    </lineage>
</organism>
<proteinExistence type="predicted"/>
<dbReference type="AlphaFoldDB" id="K7RXR2"/>
<sequence length="180" mass="20802">MTPGELGCFASHYLLWEKCVQIDEPIVVIEDDAQLEPWFDDSFDDLAAFTPYGYLRLFVNGRYRPFTVIDKSQRHKVVHYHRGPGATRAYFITPSAASKFIASAHEWILAVDDYMDQFWNNNVPCRGLMPGVVKNETDFVSSVGKGEKVSKINRLTREIYNFRCALSRKWYLFRHPPSKG</sequence>
<dbReference type="Pfam" id="PF01755">
    <property type="entry name" value="Glyco_transf_25"/>
    <property type="match status" value="1"/>
</dbReference>
<dbReference type="CDD" id="cd06532">
    <property type="entry name" value="Glyco_transf_25"/>
    <property type="match status" value="1"/>
</dbReference>
<dbReference type="InterPro" id="IPR002654">
    <property type="entry name" value="Glyco_trans_25"/>
</dbReference>
<dbReference type="GO" id="GO:0016740">
    <property type="term" value="F:transferase activity"/>
    <property type="evidence" value="ECO:0007669"/>
    <property type="project" value="UniProtKB-KW"/>
</dbReference>
<name>K7RXR2_VIBPH</name>
<feature type="domain" description="Glycosyl transferase family 25" evidence="1">
    <location>
        <begin position="1"/>
        <end position="115"/>
    </location>
</feature>